<keyword evidence="3" id="KW-0539">Nucleus</keyword>
<feature type="region of interest" description="Disordered" evidence="4">
    <location>
        <begin position="29"/>
        <end position="52"/>
    </location>
</feature>
<dbReference type="Proteomes" id="UP001497392">
    <property type="component" value="Unassembled WGS sequence"/>
</dbReference>
<protein>
    <submittedName>
        <fullName evidence="6">G10026 protein</fullName>
    </submittedName>
</protein>
<name>A0ABP1G707_9CHLO</name>
<gene>
    <name evidence="6" type="primary">g10026</name>
    <name evidence="6" type="ORF">VP750_LOCUS9023</name>
</gene>
<feature type="compositionally biased region" description="Polar residues" evidence="4">
    <location>
        <begin position="41"/>
        <end position="51"/>
    </location>
</feature>
<evidence type="ECO:0000256" key="2">
    <source>
        <dbReference type="ARBA" id="ARBA00022448"/>
    </source>
</evidence>
<keyword evidence="2" id="KW-0813">Transport</keyword>
<comment type="subcellular location">
    <subcellularLocation>
        <location evidence="1">Nucleus</location>
    </subcellularLocation>
</comment>
<feature type="domain" description="Nucleoporin Nup54 alpha-helical" evidence="5">
    <location>
        <begin position="220"/>
        <end position="369"/>
    </location>
</feature>
<sequence>MAFNFGGASSTPGTGFNFGGASTPTTPAFGASNPIFGAAPSGQSQPASTPSLFGGFSTPAFGGAASTPAFGGGNSSAFGFGGASTPAFGAASTPAFGAAGASAPSLFGGTPAFGAASSSAFSFAGASTPAFGSTPNAFGAPTPQSAFGGGGLFGAPAQPQAQTQMAPTSFSGLPAQPDQLVAIKQLEAIKDAYQAAPNNLRSRFQHLFLNVVDNPASRVKPDGIDELQWREALQRAGGEGNAKNLWPVLALGTRDLLARKQAQDAAMREHKERLSSAGQKASQLVRHQNVVLTERVEQVRRRHREQLMQLLRVMRRVDLLESRFASALGHWPPQRSATSELERQLSALEGEMGASASGGLEQRVEALAAAARMQAGAAGGTQLANGSLNESSLNKTFGTLKELASAVSAIQGVLRRTDRDLSILDEELSGRSSDMAIVPSYA</sequence>
<reference evidence="6 7" key="1">
    <citation type="submission" date="2024-06" db="EMBL/GenBank/DDBJ databases">
        <authorList>
            <person name="Kraege A."/>
            <person name="Thomma B."/>
        </authorList>
    </citation>
    <scope>NUCLEOTIDE SEQUENCE [LARGE SCALE GENOMIC DNA]</scope>
</reference>
<evidence type="ECO:0000256" key="4">
    <source>
        <dbReference type="SAM" id="MobiDB-lite"/>
    </source>
</evidence>
<evidence type="ECO:0000259" key="5">
    <source>
        <dbReference type="Pfam" id="PF13874"/>
    </source>
</evidence>
<comment type="caution">
    <text evidence="6">The sequence shown here is derived from an EMBL/GenBank/DDBJ whole genome shotgun (WGS) entry which is preliminary data.</text>
</comment>
<dbReference type="PANTHER" id="PTHR13000">
    <property type="entry name" value="NUCLEOPORIN P54"/>
    <property type="match status" value="1"/>
</dbReference>
<proteinExistence type="predicted"/>
<dbReference type="Pfam" id="PF13874">
    <property type="entry name" value="Nup54"/>
    <property type="match status" value="1"/>
</dbReference>
<evidence type="ECO:0000256" key="3">
    <source>
        <dbReference type="ARBA" id="ARBA00023242"/>
    </source>
</evidence>
<dbReference type="EMBL" id="CAXHTA020000017">
    <property type="protein sequence ID" value="CAL5227117.1"/>
    <property type="molecule type" value="Genomic_DNA"/>
</dbReference>
<evidence type="ECO:0000313" key="7">
    <source>
        <dbReference type="Proteomes" id="UP001497392"/>
    </source>
</evidence>
<dbReference type="InterPro" id="IPR025712">
    <property type="entry name" value="Nup54_alpha-helical_dom"/>
</dbReference>
<accession>A0ABP1G707</accession>
<dbReference type="PANTHER" id="PTHR13000:SF0">
    <property type="entry name" value="NUCLEOPORIN P54"/>
    <property type="match status" value="1"/>
</dbReference>
<dbReference type="InterPro" id="IPR024864">
    <property type="entry name" value="Nup54/Nup57/Nup44"/>
</dbReference>
<organism evidence="6 7">
    <name type="scientific">Coccomyxa viridis</name>
    <dbReference type="NCBI Taxonomy" id="1274662"/>
    <lineage>
        <taxon>Eukaryota</taxon>
        <taxon>Viridiplantae</taxon>
        <taxon>Chlorophyta</taxon>
        <taxon>core chlorophytes</taxon>
        <taxon>Trebouxiophyceae</taxon>
        <taxon>Trebouxiophyceae incertae sedis</taxon>
        <taxon>Coccomyxaceae</taxon>
        <taxon>Coccomyxa</taxon>
    </lineage>
</organism>
<keyword evidence="7" id="KW-1185">Reference proteome</keyword>
<evidence type="ECO:0000256" key="1">
    <source>
        <dbReference type="ARBA" id="ARBA00004123"/>
    </source>
</evidence>
<evidence type="ECO:0000313" key="6">
    <source>
        <dbReference type="EMBL" id="CAL5227117.1"/>
    </source>
</evidence>